<dbReference type="EMBL" id="FZMP01000013">
    <property type="protein sequence ID" value="SNQ59203.1"/>
    <property type="molecule type" value="Genomic_DNA"/>
</dbReference>
<dbReference type="Gene3D" id="3.20.20.70">
    <property type="entry name" value="Aldolase class I"/>
    <property type="match status" value="1"/>
</dbReference>
<dbReference type="InterPro" id="IPR035587">
    <property type="entry name" value="DUS-like_FMN-bd"/>
</dbReference>
<dbReference type="OrthoDB" id="145053at2157"/>
<dbReference type="InterPro" id="IPR013785">
    <property type="entry name" value="Aldolase_TIM"/>
</dbReference>
<dbReference type="NCBIfam" id="TIGR03277">
    <property type="entry name" value="methan_mark_9"/>
    <property type="match status" value="1"/>
</dbReference>
<dbReference type="PANTHER" id="PTHR11082:SF36">
    <property type="entry name" value="DUS-LIKE FMN-BINDING DOMAIN-CONTAINING PROTEIN"/>
    <property type="match status" value="1"/>
</dbReference>
<sequence>MTGNLFDIKIGYATPKNPIALAPMAGITDSRFAFRFRNAGMIVLGSYNLDDRTNDAAQKEIARGRKEFVSKEPMEFLESELEAAKDLTTVAVNVRAATIEPYIEAAHLAKKSGAILEINAHCRQPEMLELGVGEALLKDAPGLCEYIREIKKTGVVLSVKTRANVVNDVELARAIESAGADIIHIDAMPQSGEMQDFPGADIRVIKRVRNSTGLFIIGNNSVVDFESAKDMFSHGADMVSVARAALSEPGIIDNLVSEVSSFQKLTGWYNAPKHICGGGDLRALAFCCLPVKPCALHGALKQAGITAEEFMKIKTEFARKTPIEYGEGTCFGSMTWCCKITKPCFLRDGALTSIGLSDVEYMQIKKRLSEYILKRRKNKG</sequence>
<dbReference type="InterPro" id="IPR017671">
    <property type="entry name" value="Methan_mark_9"/>
</dbReference>
<dbReference type="InterPro" id="IPR037347">
    <property type="entry name" value="MJ0144_FMN"/>
</dbReference>
<keyword evidence="3" id="KW-1185">Reference proteome</keyword>
<dbReference type="AlphaFoldDB" id="A0A284VIW2"/>
<dbReference type="SUPFAM" id="SSF51395">
    <property type="entry name" value="FMN-linked oxidoreductases"/>
    <property type="match status" value="1"/>
</dbReference>
<name>A0A284VIW2_9EURY</name>
<dbReference type="Proteomes" id="UP000218615">
    <property type="component" value="Unassembled WGS sequence"/>
</dbReference>
<organism evidence="2 3">
    <name type="scientific">Candidatus Methanoperedens nitratireducens</name>
    <dbReference type="NCBI Taxonomy" id="1392998"/>
    <lineage>
        <taxon>Archaea</taxon>
        <taxon>Methanobacteriati</taxon>
        <taxon>Methanobacteriota</taxon>
        <taxon>Stenosarchaea group</taxon>
        <taxon>Methanomicrobia</taxon>
        <taxon>Methanosarcinales</taxon>
        <taxon>ANME-2 cluster</taxon>
        <taxon>Candidatus Methanoperedentaceae</taxon>
        <taxon>Candidatus Methanoperedens</taxon>
    </lineage>
</organism>
<dbReference type="RefSeq" id="WP_096203611.1">
    <property type="nucleotide sequence ID" value="NZ_FZMP01000013.1"/>
</dbReference>
<dbReference type="Pfam" id="PF01207">
    <property type="entry name" value="Dus"/>
    <property type="match status" value="1"/>
</dbReference>
<gene>
    <name evidence="2" type="ORF">MNV_110019</name>
</gene>
<dbReference type="CDD" id="cd02911">
    <property type="entry name" value="arch_FMN"/>
    <property type="match status" value="1"/>
</dbReference>
<dbReference type="PANTHER" id="PTHR11082">
    <property type="entry name" value="TRNA-DIHYDROURIDINE SYNTHASE"/>
    <property type="match status" value="1"/>
</dbReference>
<protein>
    <recommendedName>
        <fullName evidence="1">DUS-like FMN-binding domain-containing protein</fullName>
    </recommendedName>
</protein>
<feature type="domain" description="DUS-like FMN-binding" evidence="1">
    <location>
        <begin position="21"/>
        <end position="256"/>
    </location>
</feature>
<evidence type="ECO:0000313" key="3">
    <source>
        <dbReference type="Proteomes" id="UP000218615"/>
    </source>
</evidence>
<accession>A0A284VIW2</accession>
<reference evidence="3" key="1">
    <citation type="submission" date="2017-06" db="EMBL/GenBank/DDBJ databases">
        <authorList>
            <person name="Cremers G."/>
        </authorList>
    </citation>
    <scope>NUCLEOTIDE SEQUENCE [LARGE SCALE GENOMIC DNA]</scope>
</reference>
<evidence type="ECO:0000313" key="2">
    <source>
        <dbReference type="EMBL" id="SNQ59203.1"/>
    </source>
</evidence>
<proteinExistence type="predicted"/>
<evidence type="ECO:0000259" key="1">
    <source>
        <dbReference type="Pfam" id="PF01207"/>
    </source>
</evidence>